<dbReference type="AlphaFoldDB" id="A0AAE1A7H1"/>
<evidence type="ECO:0000313" key="2">
    <source>
        <dbReference type="EMBL" id="KAK3782749.1"/>
    </source>
</evidence>
<evidence type="ECO:0000256" key="1">
    <source>
        <dbReference type="SAM" id="MobiDB-lite"/>
    </source>
</evidence>
<feature type="compositionally biased region" description="Basic and acidic residues" evidence="1">
    <location>
        <begin position="438"/>
        <end position="448"/>
    </location>
</feature>
<feature type="region of interest" description="Disordered" evidence="1">
    <location>
        <begin position="414"/>
        <end position="457"/>
    </location>
</feature>
<name>A0AAE1A7H1_9GAST</name>
<keyword evidence="3" id="KW-1185">Reference proteome</keyword>
<sequence>MLESVSGLCHTHSTWRRPTLRMMHLAWVAALCVATVLGQYHTGYGSKELGRIGTVYRKDNSDQRQRGQDHQNRDQALHQGHLTRNAVWTGAGNEKDNNFRRNQQQFRDQAAARRQSYANNNKNFGNIVQQIRDEGLRNAYKIKDAARYARKDEDQANGFNAANARKNAFDRGSNLEDNINYKFNKKFNKQSSESGGFEDENGRKFSKLDLIDEREKDEAVKKIDNAVSRRQNDQQQAIKESDWRASANQVQAQGGQFGFGDRRLEAAGERSDDRAIDYNRKDNKFRENESGVDSAIRLAKDLAEQAAGYRNEAGANADSARSVRDKKYYGGEETGKGAQAAYGNSAGPGSRGPQARNEGSGGRINSGFAENADQRERGEELARATALSAADARNEYERLKDRVVYDEVRGLKDRAQGAFRQGLSDTANQGFSKNAAEAAKHSSEKDKNFAGAASASDFAAKQKELQEALRDRDYFLKKQNDETETFTRRKQFFHNKNEGGNNDEQLKYNRNKKAREFGAAEEADLAKQNQFARAHKDAKIAANERHFEDSNSRRAQLQHAQDDRVYSSDGQSEKQEEEAARAGANANAKESRKAKENNDDSRSEEYQNKAALWDNAQVRQSQDQSADRHAKDVQANLELATSGGSGPFGAVSARNIVGANVLSPEPANKRKKERVIPDINIDIQAPRQQIKVEPPKKRIQIAPLPPIQPVKTYAPPKYNKKEVDYSTHLGAPSRSRNVDRGALYSGGNFQRINTGLFSRPTGAFSRLNANILGGGSRRQATSAFKKPGLTFGRFGRTNLGSLTRQPATGRFSTGFRH</sequence>
<feature type="compositionally biased region" description="Basic and acidic residues" evidence="1">
    <location>
        <begin position="589"/>
        <end position="607"/>
    </location>
</feature>
<dbReference type="Proteomes" id="UP001283361">
    <property type="component" value="Unassembled WGS sequence"/>
</dbReference>
<feature type="compositionally biased region" description="Basic and acidic residues" evidence="1">
    <location>
        <begin position="560"/>
        <end position="580"/>
    </location>
</feature>
<proteinExistence type="predicted"/>
<feature type="region of interest" description="Disordered" evidence="1">
    <location>
        <begin position="309"/>
        <end position="392"/>
    </location>
</feature>
<feature type="region of interest" description="Disordered" evidence="1">
    <location>
        <begin position="473"/>
        <end position="515"/>
    </location>
</feature>
<feature type="compositionally biased region" description="Basic and acidic residues" evidence="1">
    <location>
        <begin position="321"/>
        <end position="335"/>
    </location>
</feature>
<feature type="region of interest" description="Disordered" evidence="1">
    <location>
        <begin position="530"/>
        <end position="631"/>
    </location>
</feature>
<feature type="region of interest" description="Disordered" evidence="1">
    <location>
        <begin position="796"/>
        <end position="817"/>
    </location>
</feature>
<gene>
    <name evidence="2" type="ORF">RRG08_037748</name>
</gene>
<feature type="region of interest" description="Disordered" evidence="1">
    <location>
        <begin position="59"/>
        <end position="80"/>
    </location>
</feature>
<dbReference type="EMBL" id="JAWDGP010002489">
    <property type="protein sequence ID" value="KAK3782749.1"/>
    <property type="molecule type" value="Genomic_DNA"/>
</dbReference>
<evidence type="ECO:0000313" key="3">
    <source>
        <dbReference type="Proteomes" id="UP001283361"/>
    </source>
</evidence>
<feature type="compositionally biased region" description="Basic and acidic residues" evidence="1">
    <location>
        <begin position="372"/>
        <end position="382"/>
    </location>
</feature>
<feature type="compositionally biased region" description="Basic and acidic residues" evidence="1">
    <location>
        <begin position="473"/>
        <end position="487"/>
    </location>
</feature>
<organism evidence="2 3">
    <name type="scientific">Elysia crispata</name>
    <name type="common">lettuce slug</name>
    <dbReference type="NCBI Taxonomy" id="231223"/>
    <lineage>
        <taxon>Eukaryota</taxon>
        <taxon>Metazoa</taxon>
        <taxon>Spiralia</taxon>
        <taxon>Lophotrochozoa</taxon>
        <taxon>Mollusca</taxon>
        <taxon>Gastropoda</taxon>
        <taxon>Heterobranchia</taxon>
        <taxon>Euthyneura</taxon>
        <taxon>Panpulmonata</taxon>
        <taxon>Sacoglossa</taxon>
        <taxon>Placobranchoidea</taxon>
        <taxon>Plakobranchidae</taxon>
        <taxon>Elysia</taxon>
    </lineage>
</organism>
<reference evidence="2" key="1">
    <citation type="journal article" date="2023" name="G3 (Bethesda)">
        <title>A reference genome for the long-term kleptoplast-retaining sea slug Elysia crispata morphotype clarki.</title>
        <authorList>
            <person name="Eastman K.E."/>
            <person name="Pendleton A.L."/>
            <person name="Shaikh M.A."/>
            <person name="Suttiyut T."/>
            <person name="Ogas R."/>
            <person name="Tomko P."/>
            <person name="Gavelis G."/>
            <person name="Widhalm J.R."/>
            <person name="Wisecaver J.H."/>
        </authorList>
    </citation>
    <scope>NUCLEOTIDE SEQUENCE</scope>
    <source>
        <strain evidence="2">ECLA1</strain>
    </source>
</reference>
<comment type="caution">
    <text evidence="2">The sequence shown here is derived from an EMBL/GenBank/DDBJ whole genome shotgun (WGS) entry which is preliminary data.</text>
</comment>
<feature type="compositionally biased region" description="Basic and acidic residues" evidence="1">
    <location>
        <begin position="59"/>
        <end position="76"/>
    </location>
</feature>
<accession>A0AAE1A7H1</accession>
<protein>
    <submittedName>
        <fullName evidence="2">Uncharacterized protein</fullName>
    </submittedName>
</protein>
<feature type="compositionally biased region" description="Basic and acidic residues" evidence="1">
    <location>
        <begin position="534"/>
        <end position="552"/>
    </location>
</feature>
<feature type="compositionally biased region" description="Polar residues" evidence="1">
    <location>
        <begin position="423"/>
        <end position="432"/>
    </location>
</feature>